<organism evidence="2 3">
    <name type="scientific">Deinococcus oregonensis</name>
    <dbReference type="NCBI Taxonomy" id="1805970"/>
    <lineage>
        <taxon>Bacteria</taxon>
        <taxon>Thermotogati</taxon>
        <taxon>Deinococcota</taxon>
        <taxon>Deinococci</taxon>
        <taxon>Deinococcales</taxon>
        <taxon>Deinococcaceae</taxon>
        <taxon>Deinococcus</taxon>
    </lineage>
</organism>
<dbReference type="SUPFAM" id="SSF52540">
    <property type="entry name" value="P-loop containing nucleoside triphosphate hydrolases"/>
    <property type="match status" value="1"/>
</dbReference>
<keyword evidence="3" id="KW-1185">Reference proteome</keyword>
<dbReference type="PANTHER" id="PTHR46638:SF1">
    <property type="entry name" value="CORRINOID ADENOSYLTRANSFERASE"/>
    <property type="match status" value="1"/>
</dbReference>
<evidence type="ECO:0000256" key="1">
    <source>
        <dbReference type="SAM" id="SignalP"/>
    </source>
</evidence>
<dbReference type="Pfam" id="PF02572">
    <property type="entry name" value="CobA_CobO_BtuR"/>
    <property type="match status" value="1"/>
</dbReference>
<dbReference type="InterPro" id="IPR003724">
    <property type="entry name" value="CblAdoTrfase_CobA"/>
</dbReference>
<proteinExistence type="predicted"/>
<dbReference type="GO" id="GO:0008817">
    <property type="term" value="F:corrinoid adenosyltransferase activity"/>
    <property type="evidence" value="ECO:0007669"/>
    <property type="project" value="UniProtKB-EC"/>
</dbReference>
<dbReference type="SUPFAM" id="SSF53807">
    <property type="entry name" value="Helical backbone' metal receptor"/>
    <property type="match status" value="1"/>
</dbReference>
<dbReference type="PANTHER" id="PTHR46638">
    <property type="entry name" value="CORRINOID ADENOSYLTRANSFERASE"/>
    <property type="match status" value="1"/>
</dbReference>
<feature type="chain" id="PRO_5047144910" evidence="1">
    <location>
        <begin position="19"/>
        <end position="165"/>
    </location>
</feature>
<name>A0ABV6ATX2_9DEIO</name>
<keyword evidence="2" id="KW-0808">Transferase</keyword>
<evidence type="ECO:0000313" key="2">
    <source>
        <dbReference type="EMBL" id="MFB9990948.1"/>
    </source>
</evidence>
<dbReference type="EMBL" id="JBHLYR010000010">
    <property type="protein sequence ID" value="MFB9990948.1"/>
    <property type="molecule type" value="Genomic_DNA"/>
</dbReference>
<dbReference type="InterPro" id="IPR027417">
    <property type="entry name" value="P-loop_NTPase"/>
</dbReference>
<feature type="signal peptide" evidence="1">
    <location>
        <begin position="1"/>
        <end position="18"/>
    </location>
</feature>
<reference evidence="2 3" key="1">
    <citation type="submission" date="2024-09" db="EMBL/GenBank/DDBJ databases">
        <authorList>
            <person name="Sun Q."/>
            <person name="Mori K."/>
        </authorList>
    </citation>
    <scope>NUCLEOTIDE SEQUENCE [LARGE SCALE GENOMIC DNA]</scope>
    <source>
        <strain evidence="2 3">JCM 13503</strain>
    </source>
</reference>
<keyword evidence="1" id="KW-0732">Signal</keyword>
<gene>
    <name evidence="2" type="ORF">ACFFLM_02985</name>
</gene>
<dbReference type="Gene3D" id="3.40.50.300">
    <property type="entry name" value="P-loop containing nucleotide triphosphate hydrolases"/>
    <property type="match status" value="1"/>
</dbReference>
<sequence length="165" mass="17597">MRSVFPFLGLALFSTAAATSSPLPVTDGLGRVTLNAEPRRIIAMLPSHTATWPGLGGGNRLAAPDRYSNSAEMAAPGCALTRVSIEAGEHDLTVLDEFTSPLNYGWMGWPEVKATLKGCDPRLYVVSTGRGALPELMALTGTVNEIQPIKPTAQVLVHSREPRTE</sequence>
<dbReference type="EC" id="2.5.1.17" evidence="2"/>
<protein>
    <submittedName>
        <fullName evidence="2">Cob(I)yrinic acid a,c-diamide adenosyltransferase</fullName>
        <ecNumber evidence="2">2.5.1.17</ecNumber>
    </submittedName>
</protein>
<comment type="caution">
    <text evidence="2">The sequence shown here is derived from an EMBL/GenBank/DDBJ whole genome shotgun (WGS) entry which is preliminary data.</text>
</comment>
<dbReference type="RefSeq" id="WP_380005401.1">
    <property type="nucleotide sequence ID" value="NZ_JBHLYR010000010.1"/>
</dbReference>
<dbReference type="Proteomes" id="UP001589733">
    <property type="component" value="Unassembled WGS sequence"/>
</dbReference>
<evidence type="ECO:0000313" key="3">
    <source>
        <dbReference type="Proteomes" id="UP001589733"/>
    </source>
</evidence>
<accession>A0ABV6ATX2</accession>